<evidence type="ECO:0000259" key="1">
    <source>
        <dbReference type="Pfam" id="PF04296"/>
    </source>
</evidence>
<dbReference type="InterPro" id="IPR037465">
    <property type="entry name" value="YlxR"/>
</dbReference>
<dbReference type="Gene3D" id="3.30.1230.10">
    <property type="entry name" value="YlxR-like"/>
    <property type="match status" value="1"/>
</dbReference>
<dbReference type="SUPFAM" id="SSF64376">
    <property type="entry name" value="YlxR-like"/>
    <property type="match status" value="1"/>
</dbReference>
<dbReference type="CDD" id="cd00279">
    <property type="entry name" value="YlxR"/>
    <property type="match status" value="1"/>
</dbReference>
<dbReference type="RefSeq" id="WP_054358826.1">
    <property type="nucleotide sequence ID" value="NZ_LJYW01000001.1"/>
</dbReference>
<dbReference type="InterPro" id="IPR035931">
    <property type="entry name" value="YlxR-like_sf"/>
</dbReference>
<dbReference type="PANTHER" id="PTHR34215:SF1">
    <property type="entry name" value="YLXR DOMAIN-CONTAINING PROTEIN"/>
    <property type="match status" value="1"/>
</dbReference>
<dbReference type="EMBL" id="LJYW01000001">
    <property type="protein sequence ID" value="KPL52663.1"/>
    <property type="molecule type" value="Genomic_DNA"/>
</dbReference>
<dbReference type="AlphaFoldDB" id="A0A0P6W0R9"/>
<dbReference type="STRING" id="665126.ABB55_10890"/>
<comment type="caution">
    <text evidence="2">The sequence shown here is derived from an EMBL/GenBank/DDBJ whole genome shotgun (WGS) entry which is preliminary data.</text>
</comment>
<dbReference type="InterPro" id="IPR007393">
    <property type="entry name" value="YlxR_dom"/>
</dbReference>
<protein>
    <submittedName>
        <fullName evidence="2">DNA-binding protein</fullName>
    </submittedName>
</protein>
<reference evidence="2 3" key="2">
    <citation type="submission" date="2015-10" db="EMBL/GenBank/DDBJ databases">
        <title>Draft Genome Sequence of Prosthecomicrobium hirschii ATCC 27832.</title>
        <authorList>
            <person name="Daniel J."/>
            <person name="Givan S.A."/>
            <person name="Brun Y.V."/>
            <person name="Brown P.J."/>
        </authorList>
    </citation>
    <scope>NUCLEOTIDE SEQUENCE [LARGE SCALE GENOMIC DNA]</scope>
    <source>
        <strain evidence="2 3">16</strain>
    </source>
</reference>
<dbReference type="GO" id="GO:0003677">
    <property type="term" value="F:DNA binding"/>
    <property type="evidence" value="ECO:0007669"/>
    <property type="project" value="UniProtKB-KW"/>
</dbReference>
<keyword evidence="2" id="KW-0238">DNA-binding</keyword>
<gene>
    <name evidence="2" type="ORF">ABB55_10890</name>
</gene>
<organism evidence="2 3">
    <name type="scientific">Prosthecodimorpha hirschii</name>
    <dbReference type="NCBI Taxonomy" id="665126"/>
    <lineage>
        <taxon>Bacteria</taxon>
        <taxon>Pseudomonadati</taxon>
        <taxon>Pseudomonadota</taxon>
        <taxon>Alphaproteobacteria</taxon>
        <taxon>Hyphomicrobiales</taxon>
        <taxon>Ancalomicrobiaceae</taxon>
        <taxon>Prosthecodimorpha</taxon>
    </lineage>
</organism>
<dbReference type="Gene3D" id="3.30.1330.30">
    <property type="match status" value="1"/>
</dbReference>
<proteinExistence type="predicted"/>
<feature type="domain" description="YlxR" evidence="1">
    <location>
        <begin position="10"/>
        <end position="82"/>
    </location>
</feature>
<evidence type="ECO:0000313" key="3">
    <source>
        <dbReference type="Proteomes" id="UP000048984"/>
    </source>
</evidence>
<dbReference type="InterPro" id="IPR029064">
    <property type="entry name" value="Ribosomal_eL30-like_sf"/>
</dbReference>
<dbReference type="Proteomes" id="UP000048984">
    <property type="component" value="Unassembled WGS sequence"/>
</dbReference>
<sequence length="218" mass="23461">MPRKNEPTERTCIVSRETLPVEALIRFVLGPDGTVVPDLKRKLPGRGVWVEASRKAVETATRKRLFGRGFGEEAKAGTDLPDQVDRLLIDAALGTLGLARKAGLIVLGFAKVEAAIRSDAVIGLIRASEAGEDGTNKMTAALRRRFGDENAIPVVRFFSGAQLDLALGRSNVVHAAVLAGRAGEIFLERYHALERWRGGTAIPAADNERTRGGDAPQD</sequence>
<dbReference type="PANTHER" id="PTHR34215">
    <property type="entry name" value="BLL0784 PROTEIN"/>
    <property type="match status" value="1"/>
</dbReference>
<reference evidence="2 3" key="1">
    <citation type="submission" date="2015-09" db="EMBL/GenBank/DDBJ databases">
        <authorList>
            <person name="Jackson K.R."/>
            <person name="Lunt B.L."/>
            <person name="Fisher J.N.B."/>
            <person name="Gardner A.V."/>
            <person name="Bailey M.E."/>
            <person name="Deus L.M."/>
            <person name="Earl A.S."/>
            <person name="Gibby P.D."/>
            <person name="Hartmann K.A."/>
            <person name="Liu J.E."/>
            <person name="Manci A.M."/>
            <person name="Nielsen D.A."/>
            <person name="Solomon M.B."/>
            <person name="Breakwell D.P."/>
            <person name="Burnett S.H."/>
            <person name="Grose J.H."/>
        </authorList>
    </citation>
    <scope>NUCLEOTIDE SEQUENCE [LARGE SCALE GENOMIC DNA]</scope>
    <source>
        <strain evidence="2 3">16</strain>
    </source>
</reference>
<dbReference type="Pfam" id="PF04296">
    <property type="entry name" value="YlxR"/>
    <property type="match status" value="1"/>
</dbReference>
<dbReference type="SUPFAM" id="SSF55315">
    <property type="entry name" value="L30e-like"/>
    <property type="match status" value="1"/>
</dbReference>
<accession>A0A0P6W0R9</accession>
<evidence type="ECO:0000313" key="2">
    <source>
        <dbReference type="EMBL" id="KPL52663.1"/>
    </source>
</evidence>
<name>A0A0P6W0R9_9HYPH</name>
<keyword evidence="3" id="KW-1185">Reference proteome</keyword>
<dbReference type="NCBIfam" id="NF006622">
    <property type="entry name" value="PRK09190.1"/>
    <property type="match status" value="1"/>
</dbReference>